<name>A0A1C6SZE2_9ACTN</name>
<evidence type="ECO:0000313" key="2">
    <source>
        <dbReference type="Proteomes" id="UP000199413"/>
    </source>
</evidence>
<gene>
    <name evidence="1" type="ORF">GA0070624_5113</name>
</gene>
<dbReference type="AlphaFoldDB" id="A0A1C6SZE2"/>
<evidence type="ECO:0000313" key="1">
    <source>
        <dbReference type="EMBL" id="SCL34897.1"/>
    </source>
</evidence>
<dbReference type="Proteomes" id="UP000199413">
    <property type="component" value="Unassembled WGS sequence"/>
</dbReference>
<reference evidence="2" key="1">
    <citation type="submission" date="2016-06" db="EMBL/GenBank/DDBJ databases">
        <authorList>
            <person name="Varghese N."/>
            <person name="Submissions Spin"/>
        </authorList>
    </citation>
    <scope>NUCLEOTIDE SEQUENCE [LARGE SCALE GENOMIC DNA]</scope>
    <source>
        <strain evidence="2">DSM 45431</strain>
    </source>
</reference>
<keyword evidence="2" id="KW-1185">Reference proteome</keyword>
<accession>A0A1C6SZE2</accession>
<proteinExistence type="predicted"/>
<dbReference type="RefSeq" id="WP_176731867.1">
    <property type="nucleotide sequence ID" value="NZ_FMHV01000002.1"/>
</dbReference>
<protein>
    <submittedName>
        <fullName evidence="1">Uncharacterized protein</fullName>
    </submittedName>
</protein>
<dbReference type="EMBL" id="FMHV01000002">
    <property type="protein sequence ID" value="SCL34897.1"/>
    <property type="molecule type" value="Genomic_DNA"/>
</dbReference>
<organism evidence="1 2">
    <name type="scientific">Micromonospora rhizosphaerae</name>
    <dbReference type="NCBI Taxonomy" id="568872"/>
    <lineage>
        <taxon>Bacteria</taxon>
        <taxon>Bacillati</taxon>
        <taxon>Actinomycetota</taxon>
        <taxon>Actinomycetes</taxon>
        <taxon>Micromonosporales</taxon>
        <taxon>Micromonosporaceae</taxon>
        <taxon>Micromonospora</taxon>
    </lineage>
</organism>
<sequence>MEKSATSVWSDLGRNSKFPSALPIAADVVASYSMAGSVLDRHRAMGA</sequence>